<keyword evidence="2" id="KW-1185">Reference proteome</keyword>
<evidence type="ECO:0000313" key="1">
    <source>
        <dbReference type="EMBL" id="GLQ30840.1"/>
    </source>
</evidence>
<dbReference type="EMBL" id="BSNM01000009">
    <property type="protein sequence ID" value="GLQ30840.1"/>
    <property type="molecule type" value="Genomic_DNA"/>
</dbReference>
<sequence length="73" mass="8493">MADFQQGSEIRSPCVRNCCLDMNDVCLGCFRTYEEILEWSHATDERREAILNLAQTRKDQHQNRKLARSCSIS</sequence>
<dbReference type="InterPro" id="IPR010710">
    <property type="entry name" value="DUF1289"/>
</dbReference>
<gene>
    <name evidence="1" type="ORF">GCM10007876_13190</name>
</gene>
<dbReference type="AlphaFoldDB" id="A0AA37S7V0"/>
<evidence type="ECO:0000313" key="2">
    <source>
        <dbReference type="Proteomes" id="UP001161389"/>
    </source>
</evidence>
<accession>A0AA37S7V0</accession>
<dbReference type="RefSeq" id="WP_284380237.1">
    <property type="nucleotide sequence ID" value="NZ_BSNM01000009.1"/>
</dbReference>
<proteinExistence type="predicted"/>
<name>A0AA37S7V0_9GAMM</name>
<reference evidence="1" key="1">
    <citation type="journal article" date="2014" name="Int. J. Syst. Evol. Microbiol.">
        <title>Complete genome sequence of Corynebacterium casei LMG S-19264T (=DSM 44701T), isolated from a smear-ripened cheese.</title>
        <authorList>
            <consortium name="US DOE Joint Genome Institute (JGI-PGF)"/>
            <person name="Walter F."/>
            <person name="Albersmeier A."/>
            <person name="Kalinowski J."/>
            <person name="Ruckert C."/>
        </authorList>
    </citation>
    <scope>NUCLEOTIDE SEQUENCE</scope>
    <source>
        <strain evidence="1">NBRC 110071</strain>
    </source>
</reference>
<dbReference type="Proteomes" id="UP001161389">
    <property type="component" value="Unassembled WGS sequence"/>
</dbReference>
<dbReference type="PANTHER" id="PTHR35175">
    <property type="entry name" value="DUF1289 DOMAIN-CONTAINING PROTEIN"/>
    <property type="match status" value="1"/>
</dbReference>
<dbReference type="Pfam" id="PF06945">
    <property type="entry name" value="DUF1289"/>
    <property type="match status" value="1"/>
</dbReference>
<evidence type="ECO:0008006" key="3">
    <source>
        <dbReference type="Google" id="ProtNLM"/>
    </source>
</evidence>
<protein>
    <recommendedName>
        <fullName evidence="3">DUF1289 domain-containing protein</fullName>
    </recommendedName>
</protein>
<organism evidence="1 2">
    <name type="scientific">Litoribrevibacter albus</name>
    <dbReference type="NCBI Taxonomy" id="1473156"/>
    <lineage>
        <taxon>Bacteria</taxon>
        <taxon>Pseudomonadati</taxon>
        <taxon>Pseudomonadota</taxon>
        <taxon>Gammaproteobacteria</taxon>
        <taxon>Oceanospirillales</taxon>
        <taxon>Oceanospirillaceae</taxon>
        <taxon>Litoribrevibacter</taxon>
    </lineage>
</organism>
<comment type="caution">
    <text evidence="1">The sequence shown here is derived from an EMBL/GenBank/DDBJ whole genome shotgun (WGS) entry which is preliminary data.</text>
</comment>
<dbReference type="PANTHER" id="PTHR35175:SF2">
    <property type="entry name" value="DUF1289 DOMAIN-CONTAINING PROTEIN"/>
    <property type="match status" value="1"/>
</dbReference>
<reference evidence="1" key="2">
    <citation type="submission" date="2023-01" db="EMBL/GenBank/DDBJ databases">
        <title>Draft genome sequence of Litoribrevibacter albus strain NBRC 110071.</title>
        <authorList>
            <person name="Sun Q."/>
            <person name="Mori K."/>
        </authorList>
    </citation>
    <scope>NUCLEOTIDE SEQUENCE</scope>
    <source>
        <strain evidence="1">NBRC 110071</strain>
    </source>
</reference>